<dbReference type="STRING" id="134849.SAMN05443668_13055"/>
<reference evidence="5 6" key="1">
    <citation type="submission" date="2016-11" db="EMBL/GenBank/DDBJ databases">
        <authorList>
            <person name="Jaros S."/>
            <person name="Januszkiewicz K."/>
            <person name="Wedrychowicz H."/>
        </authorList>
    </citation>
    <scope>NUCLEOTIDE SEQUENCE [LARGE SCALE GENOMIC DNA]</scope>
    <source>
        <strain evidence="5 6">DSM 46144</strain>
    </source>
</reference>
<dbReference type="EMBL" id="FRCS01000030">
    <property type="protein sequence ID" value="SHN47952.1"/>
    <property type="molecule type" value="Genomic_DNA"/>
</dbReference>
<keyword evidence="6" id="KW-1185">Reference proteome</keyword>
<evidence type="ECO:0000259" key="4">
    <source>
        <dbReference type="Pfam" id="PF13458"/>
    </source>
</evidence>
<dbReference type="Proteomes" id="UP000184440">
    <property type="component" value="Unassembled WGS sequence"/>
</dbReference>
<organism evidence="5 6">
    <name type="scientific">Cryptosporangium aurantiacum</name>
    <dbReference type="NCBI Taxonomy" id="134849"/>
    <lineage>
        <taxon>Bacteria</taxon>
        <taxon>Bacillati</taxon>
        <taxon>Actinomycetota</taxon>
        <taxon>Actinomycetes</taxon>
        <taxon>Cryptosporangiales</taxon>
        <taxon>Cryptosporangiaceae</taxon>
        <taxon>Cryptosporangium</taxon>
    </lineage>
</organism>
<dbReference type="Pfam" id="PF13458">
    <property type="entry name" value="Peripla_BP_6"/>
    <property type="match status" value="1"/>
</dbReference>
<evidence type="ECO:0000256" key="1">
    <source>
        <dbReference type="ARBA" id="ARBA00010062"/>
    </source>
</evidence>
<dbReference type="PROSITE" id="PS51257">
    <property type="entry name" value="PROKAR_LIPOPROTEIN"/>
    <property type="match status" value="1"/>
</dbReference>
<proteinExistence type="inferred from homology"/>
<keyword evidence="2 3" id="KW-0732">Signal</keyword>
<name>A0A1M7RPC1_9ACTN</name>
<dbReference type="Gene3D" id="3.40.50.2300">
    <property type="match status" value="2"/>
</dbReference>
<feature type="domain" description="Leucine-binding protein" evidence="4">
    <location>
        <begin position="62"/>
        <end position="389"/>
    </location>
</feature>
<accession>A0A1M7RPC1</accession>
<dbReference type="InterPro" id="IPR028081">
    <property type="entry name" value="Leu-bd"/>
</dbReference>
<comment type="similarity">
    <text evidence="1">Belongs to the leucine-binding protein family.</text>
</comment>
<dbReference type="InterPro" id="IPR051010">
    <property type="entry name" value="BCAA_transport"/>
</dbReference>
<dbReference type="SUPFAM" id="SSF53822">
    <property type="entry name" value="Periplasmic binding protein-like I"/>
    <property type="match status" value="1"/>
</dbReference>
<feature type="chain" id="PRO_5039493375" evidence="3">
    <location>
        <begin position="29"/>
        <end position="431"/>
    </location>
</feature>
<dbReference type="AlphaFoldDB" id="A0A1M7RPC1"/>
<gene>
    <name evidence="5" type="ORF">SAMN05443668_13055</name>
</gene>
<sequence length="431" mass="44075">MVRRQRLRQRRAAVAAVAVLGLGAALLAGCSGNNDSDGSSSSTSKAVDLSVLGDKKPATGAPVKIGLFNIEGGTAVDSPEIGDGARAAADYANEYLGGLGGHKIEIVRCGDKGDGASAAACANKFVQARVAAVVVGQPATADQIVPVIQGAKIPWISASPSAPTEFAYPGATFFSSGFLGLLASQAVYAKQKGWKRVTMLGTENPQLVATLNSIGKPLFKGQGVTLDFVPVPHGTADAGPQVTAATQSKPDALVIAADAAGCQAVFSAMTTLGATQPKMVNNACVAQPVVDAVGEAGIDKTVLFMSGDPVGDHEEAQLYRAIMQQYAPDVEETGGITPLGYQSMLGFVRALNADSATSGDVTPETVTAAIKKAKNLPLPMGNGETFSCDVTQFPVPTIKATICNSKYFVTTYSGTKAGPYETVDAAAAFRG</sequence>
<evidence type="ECO:0000313" key="6">
    <source>
        <dbReference type="Proteomes" id="UP000184440"/>
    </source>
</evidence>
<feature type="signal peptide" evidence="3">
    <location>
        <begin position="1"/>
        <end position="28"/>
    </location>
</feature>
<evidence type="ECO:0000256" key="2">
    <source>
        <dbReference type="ARBA" id="ARBA00022729"/>
    </source>
</evidence>
<dbReference type="PANTHER" id="PTHR30483">
    <property type="entry name" value="LEUCINE-SPECIFIC-BINDING PROTEIN"/>
    <property type="match status" value="1"/>
</dbReference>
<dbReference type="PANTHER" id="PTHR30483:SF6">
    <property type="entry name" value="PERIPLASMIC BINDING PROTEIN OF ABC TRANSPORTER FOR NATURAL AMINO ACIDS"/>
    <property type="match status" value="1"/>
</dbReference>
<evidence type="ECO:0000313" key="5">
    <source>
        <dbReference type="EMBL" id="SHN47952.1"/>
    </source>
</evidence>
<evidence type="ECO:0000256" key="3">
    <source>
        <dbReference type="SAM" id="SignalP"/>
    </source>
</evidence>
<protein>
    <submittedName>
        <fullName evidence="5">Amino acid/amide ABC transporter substrate-binding protein, HAAT family</fullName>
    </submittedName>
</protein>
<dbReference type="InterPro" id="IPR028082">
    <property type="entry name" value="Peripla_BP_I"/>
</dbReference>